<feature type="region of interest" description="Disordered" evidence="1">
    <location>
        <begin position="701"/>
        <end position="740"/>
    </location>
</feature>
<dbReference type="EMBL" id="OCNE01000012">
    <property type="protein sequence ID" value="SOD63763.1"/>
    <property type="molecule type" value="Genomic_DNA"/>
</dbReference>
<keyword evidence="5" id="KW-1185">Reference proteome</keyword>
<protein>
    <recommendedName>
        <fullName evidence="6">Secreted protein</fullName>
    </recommendedName>
</protein>
<keyword evidence="2" id="KW-0812">Transmembrane</keyword>
<keyword evidence="2" id="KW-1133">Transmembrane helix</keyword>
<keyword evidence="3" id="KW-0732">Signal</keyword>
<name>A0A286DYP5_9ACTN</name>
<dbReference type="Proteomes" id="UP000219072">
    <property type="component" value="Unassembled WGS sequence"/>
</dbReference>
<feature type="chain" id="PRO_5012606081" description="Secreted protein" evidence="3">
    <location>
        <begin position="30"/>
        <end position="740"/>
    </location>
</feature>
<proteinExistence type="predicted"/>
<gene>
    <name evidence="4" type="ORF">SAMN06297387_112122</name>
</gene>
<feature type="transmembrane region" description="Helical" evidence="2">
    <location>
        <begin position="673"/>
        <end position="693"/>
    </location>
</feature>
<dbReference type="InterPro" id="IPR046112">
    <property type="entry name" value="DUF6049"/>
</dbReference>
<dbReference type="PROSITE" id="PS51318">
    <property type="entry name" value="TAT"/>
    <property type="match status" value="1"/>
</dbReference>
<dbReference type="RefSeq" id="WP_097232224.1">
    <property type="nucleotide sequence ID" value="NZ_OCNE01000012.1"/>
</dbReference>
<evidence type="ECO:0000256" key="1">
    <source>
        <dbReference type="SAM" id="MobiDB-lite"/>
    </source>
</evidence>
<feature type="compositionally biased region" description="Polar residues" evidence="1">
    <location>
        <begin position="719"/>
        <end position="729"/>
    </location>
</feature>
<organism evidence="4 5">
    <name type="scientific">Streptomyces zhaozhouensis</name>
    <dbReference type="NCBI Taxonomy" id="1300267"/>
    <lineage>
        <taxon>Bacteria</taxon>
        <taxon>Bacillati</taxon>
        <taxon>Actinomycetota</taxon>
        <taxon>Actinomycetes</taxon>
        <taxon>Kitasatosporales</taxon>
        <taxon>Streptomycetaceae</taxon>
        <taxon>Streptomyces</taxon>
    </lineage>
</organism>
<dbReference type="InterPro" id="IPR006311">
    <property type="entry name" value="TAT_signal"/>
</dbReference>
<reference evidence="4 5" key="1">
    <citation type="submission" date="2017-09" db="EMBL/GenBank/DDBJ databases">
        <authorList>
            <person name="Ehlers B."/>
            <person name="Leendertz F.H."/>
        </authorList>
    </citation>
    <scope>NUCLEOTIDE SEQUENCE [LARGE SCALE GENOMIC DNA]</scope>
    <source>
        <strain evidence="4 5">CGMCC 4.7095</strain>
    </source>
</reference>
<evidence type="ECO:0000313" key="5">
    <source>
        <dbReference type="Proteomes" id="UP000219072"/>
    </source>
</evidence>
<sequence length="740" mass="78523">MGRRGRRLFGLFAALLATAVSTGLPAAHAAPTEIGTGSLTATVSLTEVTPEAPDADDTLTLRGTVTNEGGTDILDSSVAARQGVALEGRGAIDEAMARTEFHTEADGPIVIGHGQDIGTVRPGMSATFSLEVPVSALSLGPDGVYQVGVALTGQTEDRQWDQILGIGRTLLPWGDSPGDGTRLTVLWPLISRTHLTAQTGANEEQTPTFRDGSLLEEISPGGRLHRLVELGADLPVTWVIDPDLLASVDAMVEEYQVYEGDELVAGNGQREAREWLGALQEAVRDDEVVALPFGDPDLASLAHQGREVQGALRQLATATETAALTVDSVLKVEPTTDFAWPVEGAIDPSIVSVATSAGAHHVIARSDSLRDGGLAHTPSAARPIGDGNTAVVADAVLSGLFTEDMSGTSNATLSRQQLLAQTYAIAGEERAGERNLLLAPQRMPTGDQAQAMADAIRAAQEQADWVSFENLSATASAQPDPAANQRVPSSDEYPSRLRQQELPTSAFQTMRETQRTLEDFTVILTAPDRVEPPFGNAIRREMSTSWRGHESDAAAYRFTVQNGLEDLTGRVRIIQKSPITLSGRSATIPVTVENNLVQDVKGLELRLTSSRRLGLEVSETQQIAVGGGHSQTVKFSTTARANGRTFLEARLFSTEDEKAYGEPMRFQADVTSITSAVLMVIAGGLLLVVLAGIRMYTQRKRAAREGATSEDDAPAGESSADTSSVNTGTPPRGETLDSDE</sequence>
<evidence type="ECO:0000256" key="3">
    <source>
        <dbReference type="SAM" id="SignalP"/>
    </source>
</evidence>
<dbReference type="AlphaFoldDB" id="A0A286DYP5"/>
<accession>A0A286DYP5</accession>
<keyword evidence="2" id="KW-0472">Membrane</keyword>
<evidence type="ECO:0000313" key="4">
    <source>
        <dbReference type="EMBL" id="SOD63763.1"/>
    </source>
</evidence>
<evidence type="ECO:0000256" key="2">
    <source>
        <dbReference type="SAM" id="Phobius"/>
    </source>
</evidence>
<feature type="signal peptide" evidence="3">
    <location>
        <begin position="1"/>
        <end position="29"/>
    </location>
</feature>
<feature type="region of interest" description="Disordered" evidence="1">
    <location>
        <begin position="474"/>
        <end position="502"/>
    </location>
</feature>
<dbReference type="OrthoDB" id="3797035at2"/>
<evidence type="ECO:0008006" key="6">
    <source>
        <dbReference type="Google" id="ProtNLM"/>
    </source>
</evidence>
<dbReference type="Pfam" id="PF19516">
    <property type="entry name" value="DUF6049"/>
    <property type="match status" value="1"/>
</dbReference>